<accession>A0A2W0HBK0</accession>
<sequence length="129" mass="14650">MTAADLEVGTVVTGVYKTGKYIGEVTDIKKDRYVVQVKAVLKHPRQGDLHNPGQTDVPLFHERRALGEREKTNVPKAMVKRFDGTVPDYRTSLKEAVENEKAALKEDTSDWAKKAYEKMETLEQDYFSC</sequence>
<gene>
    <name evidence="1" type="ORF">CR205_06320</name>
</gene>
<comment type="caution">
    <text evidence="1">The sequence shown here is derived from an EMBL/GenBank/DDBJ whole genome shotgun (WGS) entry which is preliminary data.</text>
</comment>
<dbReference type="Gene3D" id="2.30.30.430">
    <property type="entry name" value="Kinase associated protein B domain"/>
    <property type="match status" value="1"/>
</dbReference>
<dbReference type="GO" id="GO:0016301">
    <property type="term" value="F:kinase activity"/>
    <property type="evidence" value="ECO:0007669"/>
    <property type="project" value="UniProtKB-KW"/>
</dbReference>
<dbReference type="EMBL" id="PDOF01000001">
    <property type="protein sequence ID" value="PYZ98206.1"/>
    <property type="molecule type" value="Genomic_DNA"/>
</dbReference>
<keyword evidence="1" id="KW-0418">Kinase</keyword>
<dbReference type="SUPFAM" id="SSF141251">
    <property type="entry name" value="Kinase-associated protein B-like"/>
    <property type="match status" value="1"/>
</dbReference>
<dbReference type="Pfam" id="PF08810">
    <property type="entry name" value="KapB"/>
    <property type="match status" value="1"/>
</dbReference>
<name>A0A2W0HBK0_9BACI</name>
<reference evidence="1 2" key="1">
    <citation type="submission" date="2017-10" db="EMBL/GenBank/DDBJ databases">
        <title>Bacillus sp. nov., a halophilic bacterium isolated from a Yangshapao Lake.</title>
        <authorList>
            <person name="Wang H."/>
        </authorList>
    </citation>
    <scope>NUCLEOTIDE SEQUENCE [LARGE SCALE GENOMIC DNA]</scope>
    <source>
        <strain evidence="1 2">YSP-3</strain>
    </source>
</reference>
<dbReference type="RefSeq" id="WP_110518044.1">
    <property type="nucleotide sequence ID" value="NZ_PDOF01000001.1"/>
</dbReference>
<dbReference type="OrthoDB" id="2407789at2"/>
<organism evidence="1 2">
    <name type="scientific">Alteribacter lacisalsi</name>
    <dbReference type="NCBI Taxonomy" id="2045244"/>
    <lineage>
        <taxon>Bacteria</taxon>
        <taxon>Bacillati</taxon>
        <taxon>Bacillota</taxon>
        <taxon>Bacilli</taxon>
        <taxon>Bacillales</taxon>
        <taxon>Bacillaceae</taxon>
        <taxon>Alteribacter</taxon>
    </lineage>
</organism>
<dbReference type="InterPro" id="IPR038080">
    <property type="entry name" value="KapB_sf"/>
</dbReference>
<proteinExistence type="predicted"/>
<keyword evidence="1" id="KW-0808">Transferase</keyword>
<dbReference type="SMART" id="SM01298">
    <property type="entry name" value="KapB"/>
    <property type="match status" value="1"/>
</dbReference>
<protein>
    <submittedName>
        <fullName evidence="1">Kinase</fullName>
    </submittedName>
</protein>
<evidence type="ECO:0000313" key="2">
    <source>
        <dbReference type="Proteomes" id="UP000248066"/>
    </source>
</evidence>
<keyword evidence="2" id="KW-1185">Reference proteome</keyword>
<dbReference type="AlphaFoldDB" id="A0A2W0HBK0"/>
<dbReference type="InterPro" id="IPR014916">
    <property type="entry name" value="KapB"/>
</dbReference>
<dbReference type="Proteomes" id="UP000248066">
    <property type="component" value="Unassembled WGS sequence"/>
</dbReference>
<evidence type="ECO:0000313" key="1">
    <source>
        <dbReference type="EMBL" id="PYZ98206.1"/>
    </source>
</evidence>